<dbReference type="InterPro" id="IPR055170">
    <property type="entry name" value="GFO_IDH_MocA-like_dom"/>
</dbReference>
<evidence type="ECO:0000259" key="3">
    <source>
        <dbReference type="Pfam" id="PF01408"/>
    </source>
</evidence>
<proteinExistence type="inferred from homology"/>
<comment type="caution">
    <text evidence="5">The sequence shown here is derived from an EMBL/GenBank/DDBJ whole genome shotgun (WGS) entry which is preliminary data.</text>
</comment>
<keyword evidence="2" id="KW-0560">Oxidoreductase</keyword>
<evidence type="ECO:0000259" key="4">
    <source>
        <dbReference type="Pfam" id="PF22725"/>
    </source>
</evidence>
<dbReference type="RefSeq" id="WP_275108307.1">
    <property type="nucleotide sequence ID" value="NZ_JAKJSC010000001.1"/>
</dbReference>
<dbReference type="InterPro" id="IPR000683">
    <property type="entry name" value="Gfo/Idh/MocA-like_OxRdtase_N"/>
</dbReference>
<evidence type="ECO:0000313" key="5">
    <source>
        <dbReference type="EMBL" id="MDE5416969.1"/>
    </source>
</evidence>
<dbReference type="Proteomes" id="UP001528920">
    <property type="component" value="Unassembled WGS sequence"/>
</dbReference>
<comment type="similarity">
    <text evidence="1">Belongs to the Gfo/Idh/MocA family.</text>
</comment>
<protein>
    <submittedName>
        <fullName evidence="5">Gfo/Idh/MocA family oxidoreductase</fullName>
    </submittedName>
</protein>
<sequence>MTIKWGILGAGRIAKKFAADFKVVTEGDIIAVGSRSKDRSNQFANEFGIANAYSSYEEMLKNENIDVVYVATPHNFHLEHAQLCLHAGKSVLCEKPVTVNSSEFDILQKLAKEKNLFFMEAIWTYYLPAIIQAMQWIKEGKIGKVKQVQVSFGFRGDMDKKERLANPNLAGGALLDIGIYGIAIAELVFDKEVEKIQAIATFSETGIDASNSIQLQYKNGGMAQISSSLVAELKNEAIIYGDKGRIEIPQFWMAKKAILVNDNETLEFKDEAPQMGYNHEADAVNNLIKNEKAESPVIPLVKSKKILSLMDKVREQIGLKYPFEA</sequence>
<dbReference type="EMBL" id="JAKJSC010000001">
    <property type="protein sequence ID" value="MDE5416969.1"/>
    <property type="molecule type" value="Genomic_DNA"/>
</dbReference>
<keyword evidence="6" id="KW-1185">Reference proteome</keyword>
<organism evidence="5 6">
    <name type="scientific">Paralabilibaculum antarcticum</name>
    <dbReference type="NCBI Taxonomy" id="2912572"/>
    <lineage>
        <taxon>Bacteria</taxon>
        <taxon>Pseudomonadati</taxon>
        <taxon>Bacteroidota</taxon>
        <taxon>Bacteroidia</taxon>
        <taxon>Marinilabiliales</taxon>
        <taxon>Marinifilaceae</taxon>
        <taxon>Paralabilibaculum</taxon>
    </lineage>
</organism>
<dbReference type="InterPro" id="IPR050984">
    <property type="entry name" value="Gfo/Idh/MocA_domain"/>
</dbReference>
<name>A0ABT5VRP4_9BACT</name>
<feature type="domain" description="Gfo/Idh/MocA-like oxidoreductase N-terminal" evidence="3">
    <location>
        <begin position="3"/>
        <end position="119"/>
    </location>
</feature>
<dbReference type="Gene3D" id="3.40.50.720">
    <property type="entry name" value="NAD(P)-binding Rossmann-like Domain"/>
    <property type="match status" value="1"/>
</dbReference>
<dbReference type="InterPro" id="IPR036291">
    <property type="entry name" value="NAD(P)-bd_dom_sf"/>
</dbReference>
<dbReference type="Gene3D" id="3.30.360.10">
    <property type="entry name" value="Dihydrodipicolinate Reductase, domain 2"/>
    <property type="match status" value="1"/>
</dbReference>
<feature type="domain" description="GFO/IDH/MocA-like oxidoreductase" evidence="4">
    <location>
        <begin position="132"/>
        <end position="247"/>
    </location>
</feature>
<accession>A0ABT5VRP4</accession>
<reference evidence="5 6" key="1">
    <citation type="submission" date="2022-01" db="EMBL/GenBank/DDBJ databases">
        <title>Labilibaculum sp. nov, a marine bacterium isolated from Antarctica.</title>
        <authorList>
            <person name="Dai W."/>
        </authorList>
    </citation>
    <scope>NUCLEOTIDE SEQUENCE [LARGE SCALE GENOMIC DNA]</scope>
    <source>
        <strain evidence="5 6">DW002</strain>
    </source>
</reference>
<dbReference type="PANTHER" id="PTHR22604:SF105">
    <property type="entry name" value="TRANS-1,2-DIHYDROBENZENE-1,2-DIOL DEHYDROGENASE"/>
    <property type="match status" value="1"/>
</dbReference>
<gene>
    <name evidence="5" type="ORF">L3049_03035</name>
</gene>
<evidence type="ECO:0000313" key="6">
    <source>
        <dbReference type="Proteomes" id="UP001528920"/>
    </source>
</evidence>
<evidence type="ECO:0000256" key="2">
    <source>
        <dbReference type="ARBA" id="ARBA00023002"/>
    </source>
</evidence>
<dbReference type="PANTHER" id="PTHR22604">
    <property type="entry name" value="OXIDOREDUCTASES"/>
    <property type="match status" value="1"/>
</dbReference>
<dbReference type="SUPFAM" id="SSF55347">
    <property type="entry name" value="Glyceraldehyde-3-phosphate dehydrogenase-like, C-terminal domain"/>
    <property type="match status" value="1"/>
</dbReference>
<evidence type="ECO:0000256" key="1">
    <source>
        <dbReference type="ARBA" id="ARBA00010928"/>
    </source>
</evidence>
<dbReference type="SUPFAM" id="SSF51735">
    <property type="entry name" value="NAD(P)-binding Rossmann-fold domains"/>
    <property type="match status" value="1"/>
</dbReference>
<dbReference type="Pfam" id="PF22725">
    <property type="entry name" value="GFO_IDH_MocA_C3"/>
    <property type="match status" value="1"/>
</dbReference>
<dbReference type="Pfam" id="PF01408">
    <property type="entry name" value="GFO_IDH_MocA"/>
    <property type="match status" value="1"/>
</dbReference>